<dbReference type="GO" id="GO:0009421">
    <property type="term" value="C:bacterial-type flagellum filament cap"/>
    <property type="evidence" value="ECO:0007669"/>
    <property type="project" value="InterPro"/>
</dbReference>
<comment type="similarity">
    <text evidence="1 5">Belongs to the FliD family.</text>
</comment>
<keyword evidence="8" id="KW-0966">Cell projection</keyword>
<evidence type="ECO:0000256" key="1">
    <source>
        <dbReference type="ARBA" id="ARBA00009764"/>
    </source>
</evidence>
<dbReference type="EMBL" id="CP053746">
    <property type="protein sequence ID" value="QKF53815.1"/>
    <property type="molecule type" value="Genomic_DNA"/>
</dbReference>
<dbReference type="Pfam" id="PF02465">
    <property type="entry name" value="FliD_N"/>
    <property type="match status" value="1"/>
</dbReference>
<reference evidence="9" key="1">
    <citation type="submission" date="2019-12" db="EMBL/GenBank/DDBJ databases">
        <title>Endophytic bacteria associated with Panax ginseng seedlings.</title>
        <authorList>
            <person name="Park J.M."/>
            <person name="Shin R."/>
            <person name="Jo S.H."/>
        </authorList>
    </citation>
    <scope>NUCLEOTIDE SEQUENCE [LARGE SCALE GENOMIC DNA]</scope>
    <source>
        <strain evidence="9">PgKB30</strain>
    </source>
</reference>
<protein>
    <recommendedName>
        <fullName evidence="5">Flagellar hook-associated protein 2</fullName>
        <shortName evidence="5">HAP2</shortName>
    </recommendedName>
    <alternativeName>
        <fullName evidence="5">Flagellar cap protein</fullName>
    </alternativeName>
</protein>
<dbReference type="RefSeq" id="WP_172612866.1">
    <property type="nucleotide sequence ID" value="NZ_CP053746.1"/>
</dbReference>
<dbReference type="GO" id="GO:0005576">
    <property type="term" value="C:extracellular region"/>
    <property type="evidence" value="ECO:0007669"/>
    <property type="project" value="UniProtKB-SubCell"/>
</dbReference>
<keyword evidence="8" id="KW-0969">Cilium</keyword>
<sequence length="479" mass="48634">MASPITPATGLGSGLAIGEIVTALVNSDKTAKQTQITTQTKLVTTKLSGIGTLQSAMSAFQALVNPPSGTTSKLQFTGYAAKSSDETKMTVSSDNTAVPGTYSINVKNIATSSSVATAAFAGGATSAIPSGDLTLTQNGISKAYTIPEGATLASVAAQINKDTKTTNISANIITDDKGTRLVFGSTVTGADSEITTTSSIAGFAIGKTDKLDANSASSAGYIGEPPVSASLTINGLQVTSKSNTVDKTLGGVTMNLLPGSNGTTTTVTVSTNTDNLKASLQAFVDSYNAVLSAVTTVTKASVSDTPDKTTGATVTPASLTGDAMPRAIISALRKELVTTGAPGELSVLAQLGITTGQSDGKLTLDDKKFTAAMDAGLAGDVQQLFTGTGDGKNGLLARMNAAVTPYTQTGGIFDTRKTSLNKQQSNLQDQQAALDLRVTTLTATLTAKYNAMDLLVGQLKASATNITSFFDSLNAQKNA</sequence>
<keyword evidence="9" id="KW-1185">Reference proteome</keyword>
<evidence type="ECO:0000259" key="6">
    <source>
        <dbReference type="Pfam" id="PF02465"/>
    </source>
</evidence>
<keyword evidence="5" id="KW-0964">Secreted</keyword>
<feature type="domain" description="Flagellar hook-associated protein 2 N-terminal" evidence="6">
    <location>
        <begin position="13"/>
        <end position="112"/>
    </location>
</feature>
<keyword evidence="3" id="KW-0175">Coiled coil</keyword>
<dbReference type="InterPro" id="IPR010809">
    <property type="entry name" value="FliD_C"/>
</dbReference>
<comment type="subunit">
    <text evidence="2 5">Homopentamer.</text>
</comment>
<evidence type="ECO:0000256" key="3">
    <source>
        <dbReference type="ARBA" id="ARBA00023054"/>
    </source>
</evidence>
<name>A0A6M8MZE2_9PSED</name>
<evidence type="ECO:0000259" key="7">
    <source>
        <dbReference type="Pfam" id="PF07195"/>
    </source>
</evidence>
<comment type="function">
    <text evidence="5">Required for morphogenesis and for the elongation of the flagellar filament by facilitating polymerization of the flagellin monomers at the tip of growing filament. Forms a capping structure, which prevents flagellin subunits (transported through the central channel of the flagellum) from leaking out without polymerization at the distal end.</text>
</comment>
<evidence type="ECO:0000313" key="9">
    <source>
        <dbReference type="Proteomes" id="UP000501989"/>
    </source>
</evidence>
<keyword evidence="8" id="KW-0282">Flagellum</keyword>
<dbReference type="InterPro" id="IPR003481">
    <property type="entry name" value="FliD_N"/>
</dbReference>
<feature type="domain" description="Flagellar hook-associated protein 2 C-terminal" evidence="7">
    <location>
        <begin position="229"/>
        <end position="460"/>
    </location>
</feature>
<dbReference type="InterPro" id="IPR040026">
    <property type="entry name" value="FliD"/>
</dbReference>
<dbReference type="Proteomes" id="UP000501989">
    <property type="component" value="Chromosome"/>
</dbReference>
<dbReference type="GO" id="GO:0007155">
    <property type="term" value="P:cell adhesion"/>
    <property type="evidence" value="ECO:0007669"/>
    <property type="project" value="InterPro"/>
</dbReference>
<evidence type="ECO:0000256" key="5">
    <source>
        <dbReference type="RuleBase" id="RU362066"/>
    </source>
</evidence>
<evidence type="ECO:0000256" key="4">
    <source>
        <dbReference type="ARBA" id="ARBA00023143"/>
    </source>
</evidence>
<dbReference type="KEGG" id="pgg:FX982_04809"/>
<dbReference type="Pfam" id="PF07195">
    <property type="entry name" value="FliD_C"/>
    <property type="match status" value="1"/>
</dbReference>
<dbReference type="InterPro" id="IPR010810">
    <property type="entry name" value="Flagellin_hook_IN_motif"/>
</dbReference>
<dbReference type="PANTHER" id="PTHR30288:SF0">
    <property type="entry name" value="FLAGELLAR HOOK-ASSOCIATED PROTEIN 2"/>
    <property type="match status" value="1"/>
</dbReference>
<proteinExistence type="inferred from homology"/>
<comment type="subcellular location">
    <subcellularLocation>
        <location evidence="5">Secreted</location>
    </subcellularLocation>
    <subcellularLocation>
        <location evidence="5">Bacterial flagellum</location>
    </subcellularLocation>
</comment>
<dbReference type="Pfam" id="PF07196">
    <property type="entry name" value="Flagellin_IN"/>
    <property type="match status" value="1"/>
</dbReference>
<dbReference type="AlphaFoldDB" id="A0A6M8MZE2"/>
<organism evidence="8 9">
    <name type="scientific">Pseudomonas graminis</name>
    <dbReference type="NCBI Taxonomy" id="158627"/>
    <lineage>
        <taxon>Bacteria</taxon>
        <taxon>Pseudomonadati</taxon>
        <taxon>Pseudomonadota</taxon>
        <taxon>Gammaproteobacteria</taxon>
        <taxon>Pseudomonadales</taxon>
        <taxon>Pseudomonadaceae</taxon>
        <taxon>Pseudomonas</taxon>
    </lineage>
</organism>
<keyword evidence="4 5" id="KW-0975">Bacterial flagellum</keyword>
<dbReference type="PANTHER" id="PTHR30288">
    <property type="entry name" value="FLAGELLAR CAP/ASSEMBLY PROTEIN FLID"/>
    <property type="match status" value="1"/>
</dbReference>
<dbReference type="GO" id="GO:0009424">
    <property type="term" value="C:bacterial-type flagellum hook"/>
    <property type="evidence" value="ECO:0007669"/>
    <property type="project" value="UniProtKB-UniRule"/>
</dbReference>
<dbReference type="GO" id="GO:0071973">
    <property type="term" value="P:bacterial-type flagellum-dependent cell motility"/>
    <property type="evidence" value="ECO:0007669"/>
    <property type="project" value="TreeGrafter"/>
</dbReference>
<gene>
    <name evidence="8" type="ORF">FX982_04809</name>
</gene>
<accession>A0A6M8MZE2</accession>
<evidence type="ECO:0000313" key="8">
    <source>
        <dbReference type="EMBL" id="QKF53815.1"/>
    </source>
</evidence>
<evidence type="ECO:0000256" key="2">
    <source>
        <dbReference type="ARBA" id="ARBA00011255"/>
    </source>
</evidence>